<evidence type="ECO:0000256" key="5">
    <source>
        <dbReference type="ARBA" id="ARBA00034808"/>
    </source>
</evidence>
<dbReference type="SMART" id="SM00490">
    <property type="entry name" value="HELICc"/>
    <property type="match status" value="1"/>
</dbReference>
<dbReference type="AlphaFoldDB" id="A0A7S3AQ68"/>
<dbReference type="EC" id="5.6.2.4" evidence="5"/>
<accession>A0A7S3AQ68</accession>
<feature type="domain" description="Helicase C-terminal" evidence="6">
    <location>
        <begin position="1"/>
        <end position="167"/>
    </location>
</feature>
<protein>
    <recommendedName>
        <fullName evidence="5">DNA 3'-5' helicase</fullName>
        <ecNumber evidence="5">5.6.2.4</ecNumber>
    </recommendedName>
</protein>
<dbReference type="GO" id="GO:0043138">
    <property type="term" value="F:3'-5' DNA helicase activity"/>
    <property type="evidence" value="ECO:0007669"/>
    <property type="project" value="UniProtKB-EC"/>
</dbReference>
<dbReference type="PROSITE" id="PS51194">
    <property type="entry name" value="HELICASE_CTER"/>
    <property type="match status" value="1"/>
</dbReference>
<evidence type="ECO:0000313" key="7">
    <source>
        <dbReference type="EMBL" id="CAE0109544.1"/>
    </source>
</evidence>
<dbReference type="GO" id="GO:0003677">
    <property type="term" value="F:DNA binding"/>
    <property type="evidence" value="ECO:0007669"/>
    <property type="project" value="UniProtKB-KW"/>
</dbReference>
<organism evidence="7">
    <name type="scientific">Haptolina ericina</name>
    <dbReference type="NCBI Taxonomy" id="156174"/>
    <lineage>
        <taxon>Eukaryota</taxon>
        <taxon>Haptista</taxon>
        <taxon>Haptophyta</taxon>
        <taxon>Prymnesiophyceae</taxon>
        <taxon>Prymnesiales</taxon>
        <taxon>Prymnesiaceae</taxon>
        <taxon>Haptolina</taxon>
    </lineage>
</organism>
<keyword evidence="3" id="KW-0413">Isomerase</keyword>
<evidence type="ECO:0000256" key="3">
    <source>
        <dbReference type="ARBA" id="ARBA00023235"/>
    </source>
</evidence>
<dbReference type="GO" id="GO:0000724">
    <property type="term" value="P:double-strand break repair via homologous recombination"/>
    <property type="evidence" value="ECO:0007669"/>
    <property type="project" value="TreeGrafter"/>
</dbReference>
<name>A0A7S3AQ68_9EUKA</name>
<dbReference type="PANTHER" id="PTHR13710:SF105">
    <property type="entry name" value="ATP-DEPENDENT DNA HELICASE Q1"/>
    <property type="match status" value="1"/>
</dbReference>
<dbReference type="InterPro" id="IPR001650">
    <property type="entry name" value="Helicase_C-like"/>
</dbReference>
<dbReference type="GO" id="GO:0009378">
    <property type="term" value="F:four-way junction helicase activity"/>
    <property type="evidence" value="ECO:0007669"/>
    <property type="project" value="TreeGrafter"/>
</dbReference>
<sequence length="316" mass="33592">MPENALCGKVVIYVSYAAAAPIVAQAINDAVLAHAGGTLRAVAYLGRLSDADRRAALSDWSAQAGARVLVSTCAFGTGMDPKHEVSLVAHIRLPPSLLDLWQEWGRAGRKGSAAWCILCLDPRFVTQTLRFAADQPPALRGELVQELVEVIALAMLPGCRRRLLDGMISSGGRVKQCSACDVCCQDGSCGLWRAWQSAEWEATAVAETILEPLCPGVHVPAPTLTQALASPLTSAVGADAYRRLLLHLIAEGMLRVVWEAEAFRLHADLSVLRAISAGLCSVHLALPLSVCPTSSKGKAAREAALAELDQACVEKR</sequence>
<evidence type="ECO:0000259" key="6">
    <source>
        <dbReference type="PROSITE" id="PS51194"/>
    </source>
</evidence>
<evidence type="ECO:0000256" key="2">
    <source>
        <dbReference type="ARBA" id="ARBA00023125"/>
    </source>
</evidence>
<dbReference type="PANTHER" id="PTHR13710">
    <property type="entry name" value="DNA HELICASE RECQ FAMILY MEMBER"/>
    <property type="match status" value="1"/>
</dbReference>
<dbReference type="Gene3D" id="3.40.50.300">
    <property type="entry name" value="P-loop containing nucleotide triphosphate hydrolases"/>
    <property type="match status" value="1"/>
</dbReference>
<evidence type="ECO:0000256" key="4">
    <source>
        <dbReference type="ARBA" id="ARBA00034617"/>
    </source>
</evidence>
<keyword evidence="2" id="KW-0238">DNA-binding</keyword>
<comment type="similarity">
    <text evidence="1">Belongs to the helicase family. RecQ subfamily.</text>
</comment>
<dbReference type="InterPro" id="IPR027417">
    <property type="entry name" value="P-loop_NTPase"/>
</dbReference>
<dbReference type="EMBL" id="HBHX01018396">
    <property type="protein sequence ID" value="CAE0109544.1"/>
    <property type="molecule type" value="Transcribed_RNA"/>
</dbReference>
<dbReference type="Pfam" id="PF00271">
    <property type="entry name" value="Helicase_C"/>
    <property type="match status" value="1"/>
</dbReference>
<reference evidence="7" key="1">
    <citation type="submission" date="2021-01" db="EMBL/GenBank/DDBJ databases">
        <authorList>
            <person name="Corre E."/>
            <person name="Pelletier E."/>
            <person name="Niang G."/>
            <person name="Scheremetjew M."/>
            <person name="Finn R."/>
            <person name="Kale V."/>
            <person name="Holt S."/>
            <person name="Cochrane G."/>
            <person name="Meng A."/>
            <person name="Brown T."/>
            <person name="Cohen L."/>
        </authorList>
    </citation>
    <scope>NUCLEOTIDE SEQUENCE</scope>
    <source>
        <strain evidence="7">CCMP281</strain>
    </source>
</reference>
<gene>
    <name evidence="7" type="ORF">HERI1096_LOCUS10204</name>
</gene>
<comment type="catalytic activity">
    <reaction evidence="4">
        <text>Couples ATP hydrolysis with the unwinding of duplex DNA by translocating in the 3'-5' direction.</text>
        <dbReference type="EC" id="5.6.2.4"/>
    </reaction>
</comment>
<dbReference type="GO" id="GO:0005737">
    <property type="term" value="C:cytoplasm"/>
    <property type="evidence" value="ECO:0007669"/>
    <property type="project" value="TreeGrafter"/>
</dbReference>
<dbReference type="SUPFAM" id="SSF52540">
    <property type="entry name" value="P-loop containing nucleoside triphosphate hydrolases"/>
    <property type="match status" value="1"/>
</dbReference>
<proteinExistence type="inferred from homology"/>
<evidence type="ECO:0000256" key="1">
    <source>
        <dbReference type="ARBA" id="ARBA00005446"/>
    </source>
</evidence>
<dbReference type="GO" id="GO:0005694">
    <property type="term" value="C:chromosome"/>
    <property type="evidence" value="ECO:0007669"/>
    <property type="project" value="TreeGrafter"/>
</dbReference>